<dbReference type="Gene3D" id="1.20.1530.20">
    <property type="match status" value="1"/>
</dbReference>
<evidence type="ECO:0000256" key="5">
    <source>
        <dbReference type="SAM" id="Phobius"/>
    </source>
</evidence>
<comment type="caution">
    <text evidence="6">The sequence shown here is derived from an EMBL/GenBank/DDBJ whole genome shotgun (WGS) entry which is preliminary data.</text>
</comment>
<gene>
    <name evidence="6" type="ORF">H8E19_14395</name>
</gene>
<feature type="transmembrane region" description="Helical" evidence="5">
    <location>
        <begin position="250"/>
        <end position="272"/>
    </location>
</feature>
<comment type="subcellular location">
    <subcellularLocation>
        <location evidence="1">Membrane</location>
        <topology evidence="1">Multi-pass membrane protein</topology>
    </subcellularLocation>
</comment>
<name>A0A8J6N094_9DELT</name>
<keyword evidence="2 5" id="KW-0812">Transmembrane</keyword>
<keyword evidence="3 5" id="KW-1133">Transmembrane helix</keyword>
<feature type="transmembrane region" description="Helical" evidence="5">
    <location>
        <begin position="7"/>
        <end position="26"/>
    </location>
</feature>
<dbReference type="GO" id="GO:0016020">
    <property type="term" value="C:membrane"/>
    <property type="evidence" value="ECO:0007669"/>
    <property type="project" value="UniProtKB-SubCell"/>
</dbReference>
<organism evidence="6 7">
    <name type="scientific">Candidatus Desulfacyla euxinica</name>
    <dbReference type="NCBI Taxonomy" id="2841693"/>
    <lineage>
        <taxon>Bacteria</taxon>
        <taxon>Deltaproteobacteria</taxon>
        <taxon>Candidatus Desulfacyla</taxon>
    </lineage>
</organism>
<dbReference type="InterPro" id="IPR002657">
    <property type="entry name" value="BilAc:Na_symport/Acr3"/>
</dbReference>
<keyword evidence="4 5" id="KW-0472">Membrane</keyword>
<evidence type="ECO:0000313" key="6">
    <source>
        <dbReference type="EMBL" id="MBC8178592.1"/>
    </source>
</evidence>
<proteinExistence type="predicted"/>
<evidence type="ECO:0000313" key="7">
    <source>
        <dbReference type="Proteomes" id="UP000650524"/>
    </source>
</evidence>
<evidence type="ECO:0000256" key="2">
    <source>
        <dbReference type="ARBA" id="ARBA00022692"/>
    </source>
</evidence>
<feature type="transmembrane region" description="Helical" evidence="5">
    <location>
        <begin position="217"/>
        <end position="238"/>
    </location>
</feature>
<dbReference type="Proteomes" id="UP000650524">
    <property type="component" value="Unassembled WGS sequence"/>
</dbReference>
<feature type="transmembrane region" description="Helical" evidence="5">
    <location>
        <begin position="122"/>
        <end position="144"/>
    </location>
</feature>
<reference evidence="6 7" key="1">
    <citation type="submission" date="2020-08" db="EMBL/GenBank/DDBJ databases">
        <title>Bridging the membrane lipid divide: bacteria of the FCB group superphylum have the potential to synthesize archaeal ether lipids.</title>
        <authorList>
            <person name="Villanueva L."/>
            <person name="Von Meijenfeldt F.A.B."/>
            <person name="Westbye A.B."/>
            <person name="Yadav S."/>
            <person name="Hopmans E.C."/>
            <person name="Dutilh B.E."/>
            <person name="Sinninghe Damste J.S."/>
        </authorList>
    </citation>
    <scope>NUCLEOTIDE SEQUENCE [LARGE SCALE GENOMIC DNA]</scope>
    <source>
        <strain evidence="6">NIOZ-UU27</strain>
    </source>
</reference>
<feature type="transmembrane region" description="Helical" evidence="5">
    <location>
        <begin position="95"/>
        <end position="115"/>
    </location>
</feature>
<feature type="transmembrane region" description="Helical" evidence="5">
    <location>
        <begin position="63"/>
        <end position="83"/>
    </location>
</feature>
<protein>
    <recommendedName>
        <fullName evidence="8">Bile acid:sodium symporter</fullName>
    </recommendedName>
</protein>
<evidence type="ECO:0000256" key="4">
    <source>
        <dbReference type="ARBA" id="ARBA00023136"/>
    </source>
</evidence>
<dbReference type="InterPro" id="IPR038770">
    <property type="entry name" value="Na+/solute_symporter_sf"/>
</dbReference>
<dbReference type="Pfam" id="PF01758">
    <property type="entry name" value="SBF"/>
    <property type="match status" value="1"/>
</dbReference>
<feature type="transmembrane region" description="Helical" evidence="5">
    <location>
        <begin position="156"/>
        <end position="177"/>
    </location>
</feature>
<feature type="transmembrane region" description="Helical" evidence="5">
    <location>
        <begin position="278"/>
        <end position="298"/>
    </location>
</feature>
<sequence>MIRLRDLFLVVTAFGGIVFGVMVPGWDKIGSPLVLYALMAILFLTFLDLDFKILFKLGRDQILEVAIWSAIKLMVLPILLWGLARLTVSEWALPALLLGGASAGVLAPFFASLLGSDVHRPIQIVVVTSLLIPLTLPVLVEVFLGHQLTIPFSDMFRLLCLMIFVPLAALPIARRLVPQVLDQVRRARFPLLLALIFLCNAGVFAPFSTFLRSHVGQALAALGLSSAVALISTAVGLAMGHLGGRLLNGATGAIILTFVNSMLIIVFASHFFGPRAPLLSAAYTFPFFFMIFPLRWAVRRLNAGADARKSISART</sequence>
<feature type="transmembrane region" description="Helical" evidence="5">
    <location>
        <begin position="32"/>
        <end position="51"/>
    </location>
</feature>
<evidence type="ECO:0000256" key="1">
    <source>
        <dbReference type="ARBA" id="ARBA00004141"/>
    </source>
</evidence>
<feature type="transmembrane region" description="Helical" evidence="5">
    <location>
        <begin position="189"/>
        <end position="211"/>
    </location>
</feature>
<evidence type="ECO:0008006" key="8">
    <source>
        <dbReference type="Google" id="ProtNLM"/>
    </source>
</evidence>
<accession>A0A8J6N094</accession>
<evidence type="ECO:0000256" key="3">
    <source>
        <dbReference type="ARBA" id="ARBA00022989"/>
    </source>
</evidence>
<dbReference type="AlphaFoldDB" id="A0A8J6N094"/>
<dbReference type="EMBL" id="JACNJD010000290">
    <property type="protein sequence ID" value="MBC8178592.1"/>
    <property type="molecule type" value="Genomic_DNA"/>
</dbReference>